<proteinExistence type="predicted"/>
<dbReference type="GeneID" id="81408254"/>
<dbReference type="Pfam" id="PF03732">
    <property type="entry name" value="Retrotrans_gag"/>
    <property type="match status" value="1"/>
</dbReference>
<reference evidence="2" key="1">
    <citation type="submission" date="2022-11" db="EMBL/GenBank/DDBJ databases">
        <authorList>
            <person name="Petersen C."/>
        </authorList>
    </citation>
    <scope>NUCLEOTIDE SEQUENCE</scope>
    <source>
        <strain evidence="2">IBT 22155</strain>
    </source>
</reference>
<evidence type="ECO:0000313" key="2">
    <source>
        <dbReference type="EMBL" id="KAJ5124515.1"/>
    </source>
</evidence>
<protein>
    <recommendedName>
        <fullName evidence="1">Retrotransposon gag domain-containing protein</fullName>
    </recommendedName>
</protein>
<dbReference type="EMBL" id="JAPQKL010000006">
    <property type="protein sequence ID" value="KAJ5124515.1"/>
    <property type="molecule type" value="Genomic_DNA"/>
</dbReference>
<dbReference type="RefSeq" id="XP_056518914.1">
    <property type="nucleotide sequence ID" value="XM_056669084.1"/>
</dbReference>
<organism evidence="2 3">
    <name type="scientific">Penicillium bovifimosum</name>
    <dbReference type="NCBI Taxonomy" id="126998"/>
    <lineage>
        <taxon>Eukaryota</taxon>
        <taxon>Fungi</taxon>
        <taxon>Dikarya</taxon>
        <taxon>Ascomycota</taxon>
        <taxon>Pezizomycotina</taxon>
        <taxon>Eurotiomycetes</taxon>
        <taxon>Eurotiomycetidae</taxon>
        <taxon>Eurotiales</taxon>
        <taxon>Aspergillaceae</taxon>
        <taxon>Penicillium</taxon>
    </lineage>
</organism>
<keyword evidence="3" id="KW-1185">Reference proteome</keyword>
<evidence type="ECO:0000313" key="3">
    <source>
        <dbReference type="Proteomes" id="UP001149079"/>
    </source>
</evidence>
<dbReference type="Proteomes" id="UP001149079">
    <property type="component" value="Unassembled WGS sequence"/>
</dbReference>
<dbReference type="InterPro" id="IPR005162">
    <property type="entry name" value="Retrotrans_gag_dom"/>
</dbReference>
<feature type="domain" description="Retrotransposon gag" evidence="1">
    <location>
        <begin position="115"/>
        <end position="194"/>
    </location>
</feature>
<gene>
    <name evidence="2" type="ORF">N7515_008340</name>
</gene>
<reference evidence="2" key="2">
    <citation type="journal article" date="2023" name="IMA Fungus">
        <title>Comparative genomic study of the Penicillium genus elucidates a diverse pangenome and 15 lateral gene transfer events.</title>
        <authorList>
            <person name="Petersen C."/>
            <person name="Sorensen T."/>
            <person name="Nielsen M.R."/>
            <person name="Sondergaard T.E."/>
            <person name="Sorensen J.L."/>
            <person name="Fitzpatrick D.A."/>
            <person name="Frisvad J.C."/>
            <person name="Nielsen K.L."/>
        </authorList>
    </citation>
    <scope>NUCLEOTIDE SEQUENCE</scope>
    <source>
        <strain evidence="2">IBT 22155</strain>
    </source>
</reference>
<evidence type="ECO:0000259" key="1">
    <source>
        <dbReference type="Pfam" id="PF03732"/>
    </source>
</evidence>
<comment type="caution">
    <text evidence="2">The sequence shown here is derived from an EMBL/GenBank/DDBJ whole genome shotgun (WGS) entry which is preliminary data.</text>
</comment>
<name>A0A9W9GPC6_9EURO</name>
<dbReference type="AlphaFoldDB" id="A0A9W9GPC6"/>
<accession>A0A9W9GPC6</accession>
<dbReference type="OrthoDB" id="4365575at2759"/>
<sequence>MDQIEELRNSITSDVDRQVTPLIDILRAQIQSLRATSLSNRADSTPLILLIEATKTLASRSRKVHGAIVKYDTWDAAIRAKLAIDGPAIGDSTAQFYHVYMNLSSQVQAMVLPQLATARDNDSHDYQTILDQLRRVYDNPNKVQEAEDRLLSVRQGVDESLAAYIAKFERLLYEARGQHWPDITKISAFREGLQATMRNRLTQQLNLPRTYPEFLKIVQQLTGYSFTNHSSAPTPSNGHNSDRMEIGAIQAMLTAAEASDSESDLDATI</sequence>